<reference evidence="5 6" key="1">
    <citation type="submission" date="2019-03" db="EMBL/GenBank/DDBJ databases">
        <title>Genomic Encyclopedia of Archaeal and Bacterial Type Strains, Phase II (KMG-II): from individual species to whole genera.</title>
        <authorList>
            <person name="Goeker M."/>
        </authorList>
    </citation>
    <scope>NUCLEOTIDE SEQUENCE [LARGE SCALE GENOMIC DNA]</scope>
    <source>
        <strain evidence="5 6">ATCC 25309</strain>
    </source>
</reference>
<name>A0A4R7RIN6_9BACT</name>
<dbReference type="Gene3D" id="2.40.50.100">
    <property type="match status" value="1"/>
</dbReference>
<dbReference type="AlphaFoldDB" id="A0A4R7RIN6"/>
<keyword evidence="4" id="KW-0812">Transmembrane</keyword>
<gene>
    <name evidence="5" type="ORF">EI77_04415</name>
</gene>
<dbReference type="OrthoDB" id="5730196at2"/>
<keyword evidence="6" id="KW-1185">Reference proteome</keyword>
<dbReference type="InterPro" id="IPR006143">
    <property type="entry name" value="RND_pump_MFP"/>
</dbReference>
<proteinExistence type="inferred from homology"/>
<comment type="caution">
    <text evidence="5">The sequence shown here is derived from an EMBL/GenBank/DDBJ whole genome shotgun (WGS) entry which is preliminary data.</text>
</comment>
<dbReference type="RefSeq" id="WP_133797387.1">
    <property type="nucleotide sequence ID" value="NZ_SOCA01000014.1"/>
</dbReference>
<dbReference type="PROSITE" id="PS51257">
    <property type="entry name" value="PROKAR_LIPOPROTEIN"/>
    <property type="match status" value="1"/>
</dbReference>
<dbReference type="PANTHER" id="PTHR30469:SF12">
    <property type="entry name" value="MULTIDRUG RESISTANCE PROTEIN MDTA"/>
    <property type="match status" value="1"/>
</dbReference>
<evidence type="ECO:0000256" key="1">
    <source>
        <dbReference type="ARBA" id="ARBA00009477"/>
    </source>
</evidence>
<evidence type="ECO:0000256" key="4">
    <source>
        <dbReference type="SAM" id="Phobius"/>
    </source>
</evidence>
<feature type="region of interest" description="Disordered" evidence="3">
    <location>
        <begin position="390"/>
        <end position="423"/>
    </location>
</feature>
<sequence>MRFLIKAIRFILPVIVLGGCVLVAWWLLSHPPEQKKMEMPPTLVRVEGTVLNKTSYDLRVRSQGTVQPRTTSTLLPEVSGKIIEISPSFRPGGFFGQGDVLMRLDPLDYETAIVISKAALAQAEVMLAEEKARADQAVENWRAMGRTGTPSALVTRTPQLAKAEADVASTKAQVIKAERDLERTTVRAPYACQVLEQAVDIGQFVGQGTILGRIFAVDYVEIRLPLPERESQFLKLPQSFSDQSTASVDGATVYLKSVIAGKPVAWEGKIVRVEGSLDAETRQSTAVAQVTDPYARRADGSPPLTIGAFVEAEIAGEPLQDVYIIPRNAVRAGNEIILIDQPQNTLRRMTVEPMVSNEDHIVVSASAAKAPKPGDILCLTPIPFPADGARVVPTIDGKNPPGGEKKAKPEPKPKLTQAKPTAT</sequence>
<dbReference type="Gene3D" id="2.40.30.170">
    <property type="match status" value="1"/>
</dbReference>
<dbReference type="PANTHER" id="PTHR30469">
    <property type="entry name" value="MULTIDRUG RESISTANCE PROTEIN MDTA"/>
    <property type="match status" value="1"/>
</dbReference>
<keyword evidence="4" id="KW-0472">Membrane</keyword>
<organism evidence="5 6">
    <name type="scientific">Prosthecobacter fusiformis</name>
    <dbReference type="NCBI Taxonomy" id="48464"/>
    <lineage>
        <taxon>Bacteria</taxon>
        <taxon>Pseudomonadati</taxon>
        <taxon>Verrucomicrobiota</taxon>
        <taxon>Verrucomicrobiia</taxon>
        <taxon>Verrucomicrobiales</taxon>
        <taxon>Verrucomicrobiaceae</taxon>
        <taxon>Prosthecobacter</taxon>
    </lineage>
</organism>
<evidence type="ECO:0000313" key="6">
    <source>
        <dbReference type="Proteomes" id="UP000295662"/>
    </source>
</evidence>
<evidence type="ECO:0000256" key="3">
    <source>
        <dbReference type="SAM" id="MobiDB-lite"/>
    </source>
</evidence>
<evidence type="ECO:0000313" key="5">
    <source>
        <dbReference type="EMBL" id="TDU63207.1"/>
    </source>
</evidence>
<feature type="coiled-coil region" evidence="2">
    <location>
        <begin position="120"/>
        <end position="180"/>
    </location>
</feature>
<comment type="similarity">
    <text evidence="1">Belongs to the membrane fusion protein (MFP) (TC 8.A.1) family.</text>
</comment>
<dbReference type="Proteomes" id="UP000295662">
    <property type="component" value="Unassembled WGS sequence"/>
</dbReference>
<keyword evidence="4" id="KW-1133">Transmembrane helix</keyword>
<keyword evidence="2" id="KW-0175">Coiled coil</keyword>
<dbReference type="GO" id="GO:0015562">
    <property type="term" value="F:efflux transmembrane transporter activity"/>
    <property type="evidence" value="ECO:0007669"/>
    <property type="project" value="TreeGrafter"/>
</dbReference>
<dbReference type="SUPFAM" id="SSF111369">
    <property type="entry name" value="HlyD-like secretion proteins"/>
    <property type="match status" value="1"/>
</dbReference>
<feature type="compositionally biased region" description="Basic and acidic residues" evidence="3">
    <location>
        <begin position="403"/>
        <end position="413"/>
    </location>
</feature>
<dbReference type="Gene3D" id="1.10.287.470">
    <property type="entry name" value="Helix hairpin bin"/>
    <property type="match status" value="1"/>
</dbReference>
<accession>A0A4R7RIN6</accession>
<protein>
    <submittedName>
        <fullName evidence="5">RND family efflux transporter MFP subunit</fullName>
    </submittedName>
</protein>
<evidence type="ECO:0000256" key="2">
    <source>
        <dbReference type="SAM" id="Coils"/>
    </source>
</evidence>
<dbReference type="EMBL" id="SOCA01000014">
    <property type="protein sequence ID" value="TDU63207.1"/>
    <property type="molecule type" value="Genomic_DNA"/>
</dbReference>
<feature type="transmembrane region" description="Helical" evidence="4">
    <location>
        <begin position="7"/>
        <end position="28"/>
    </location>
</feature>
<dbReference type="NCBIfam" id="TIGR01730">
    <property type="entry name" value="RND_mfp"/>
    <property type="match status" value="1"/>
</dbReference>
<dbReference type="GO" id="GO:1990281">
    <property type="term" value="C:efflux pump complex"/>
    <property type="evidence" value="ECO:0007669"/>
    <property type="project" value="TreeGrafter"/>
</dbReference>